<keyword evidence="2" id="KW-0812">Transmembrane</keyword>
<feature type="transmembrane region" description="Helical" evidence="2">
    <location>
        <begin position="15"/>
        <end position="34"/>
    </location>
</feature>
<gene>
    <name evidence="3" type="ORF">N864_01000</name>
</gene>
<reference evidence="4" key="1">
    <citation type="submission" date="2013-08" db="EMBL/GenBank/DDBJ databases">
        <title>Intrasporangium oryzae NRRL B-24470.</title>
        <authorList>
            <person name="Liu H."/>
            <person name="Wang G."/>
        </authorList>
    </citation>
    <scope>NUCLEOTIDE SEQUENCE [LARGE SCALE GENOMIC DNA]</scope>
    <source>
        <strain evidence="4">Q5-1</strain>
    </source>
</reference>
<feature type="region of interest" description="Disordered" evidence="1">
    <location>
        <begin position="109"/>
        <end position="130"/>
    </location>
</feature>
<protein>
    <submittedName>
        <fullName evidence="3">Uncharacterized protein</fullName>
    </submittedName>
</protein>
<sequence>MTPQQPPAGRSHGTLRLTTATVAGVAVCLAAAGVELGRALGGNPLSWVYTFEWPLIAGYVVYIWHKLRSEARQGAQATAAAPTPDGSATVPAIEADPQLAAWQDYISRLHAADPPGGPPPARQPRSSGQP</sequence>
<keyword evidence="4" id="KW-1185">Reference proteome</keyword>
<dbReference type="OrthoDB" id="9807214at2"/>
<feature type="compositionally biased region" description="Low complexity" evidence="1">
    <location>
        <begin position="73"/>
        <end position="84"/>
    </location>
</feature>
<feature type="region of interest" description="Disordered" evidence="1">
    <location>
        <begin position="73"/>
        <end position="94"/>
    </location>
</feature>
<accession>W9GNI6</accession>
<dbReference type="Proteomes" id="UP000019494">
    <property type="component" value="Unassembled WGS sequence"/>
</dbReference>
<comment type="caution">
    <text evidence="3">The sequence shown here is derived from an EMBL/GenBank/DDBJ whole genome shotgun (WGS) entry which is preliminary data.</text>
</comment>
<organism evidence="3 4">
    <name type="scientific">Intrasporangium chromatireducens Q5-1</name>
    <dbReference type="NCBI Taxonomy" id="584657"/>
    <lineage>
        <taxon>Bacteria</taxon>
        <taxon>Bacillati</taxon>
        <taxon>Actinomycetota</taxon>
        <taxon>Actinomycetes</taxon>
        <taxon>Micrococcales</taxon>
        <taxon>Intrasporangiaceae</taxon>
        <taxon>Intrasporangium</taxon>
    </lineage>
</organism>
<dbReference type="AlphaFoldDB" id="W9GNI6"/>
<proteinExistence type="predicted"/>
<feature type="transmembrane region" description="Helical" evidence="2">
    <location>
        <begin position="46"/>
        <end position="64"/>
    </location>
</feature>
<dbReference type="EMBL" id="AWQS01000006">
    <property type="protein sequence ID" value="EWT07675.1"/>
    <property type="molecule type" value="Genomic_DNA"/>
</dbReference>
<evidence type="ECO:0000313" key="3">
    <source>
        <dbReference type="EMBL" id="EWT07675.1"/>
    </source>
</evidence>
<keyword evidence="2" id="KW-1133">Transmembrane helix</keyword>
<evidence type="ECO:0000256" key="2">
    <source>
        <dbReference type="SAM" id="Phobius"/>
    </source>
</evidence>
<evidence type="ECO:0000313" key="4">
    <source>
        <dbReference type="Proteomes" id="UP000019494"/>
    </source>
</evidence>
<name>W9GNI6_9MICO</name>
<keyword evidence="2" id="KW-0472">Membrane</keyword>
<evidence type="ECO:0000256" key="1">
    <source>
        <dbReference type="SAM" id="MobiDB-lite"/>
    </source>
</evidence>
<dbReference type="RefSeq" id="WP_034712615.1">
    <property type="nucleotide sequence ID" value="NZ_AWQS01000006.1"/>
</dbReference>